<keyword evidence="3" id="KW-0812">Transmembrane</keyword>
<reference evidence="4" key="1">
    <citation type="submission" date="2018-10" db="EMBL/GenBank/DDBJ databases">
        <title>Extensive Diversity of RNA Viruses in Australian Ticks.</title>
        <authorList>
            <person name="Harvey E."/>
            <person name="Rose K."/>
            <person name="Eden J.-S."/>
            <person name="Lo N."/>
            <person name="Abeyasuriya T."/>
            <person name="Shi M."/>
            <person name="Doggett S.L."/>
            <person name="Holmes E.C."/>
        </authorList>
    </citation>
    <scope>NUCLEOTIDE SEQUENCE</scope>
</reference>
<keyword evidence="3" id="KW-0472">Membrane</keyword>
<evidence type="ECO:0000256" key="2">
    <source>
        <dbReference type="SAM" id="MobiDB-lite"/>
    </source>
</evidence>
<feature type="transmembrane region" description="Helical" evidence="3">
    <location>
        <begin position="66"/>
        <end position="91"/>
    </location>
</feature>
<keyword evidence="4" id="KW-0645">Protease</keyword>
<accession>A0A3G3BTD1</accession>
<protein>
    <submittedName>
        <fullName evidence="4">Protease</fullName>
    </submittedName>
</protein>
<evidence type="ECO:0000256" key="3">
    <source>
        <dbReference type="SAM" id="Phobius"/>
    </source>
</evidence>
<evidence type="ECO:0000313" key="4">
    <source>
        <dbReference type="EMBL" id="AYP67536.1"/>
    </source>
</evidence>
<dbReference type="GO" id="GO:0006508">
    <property type="term" value="P:proteolysis"/>
    <property type="evidence" value="ECO:0007669"/>
    <property type="project" value="UniProtKB-KW"/>
</dbReference>
<feature type="region of interest" description="Disordered" evidence="2">
    <location>
        <begin position="385"/>
        <end position="418"/>
    </location>
</feature>
<feature type="region of interest" description="Disordered" evidence="2">
    <location>
        <begin position="441"/>
        <end position="491"/>
    </location>
</feature>
<sequence length="531" mass="58192">MAFIHYLWAVVTCCMYAQFAASLLYHNRTVWEGPSTTTTPKPNVTAAPTVAPGSKPWWAEVDWLKVTGLVTMVLLSAMALLMILNSVYRAYVWVKGVLRRRWARTRQWVTELSPLLQAETSFTMERMVAASPLIATKLVPSFQAEVWTSDGGEFVKSGCGFRCSETQFMTAYHVIAYAKEVRIVTSVGHVDLSVERFAQTRGDIAIAVLDPVSLSRLSLTKPKMSAAAVVRGGGTFGTVVAYGQKSMGMVMPYEAFGYVTYTGSTLHGFSGAPYHLGNTVLGMHIGSQTQNLGYDGSYLAACVASTQESTQWLENMVLRRGRKIKATRSPFDPDEVDVLIDGRYHRIQLDNIPDRVMDQIIWVGLEDVHVERESCEVAEKPKIVYIDSGNGRGPSSSKPNRTAAAQGPGGMSVSKASVAPRNLSKPIEILQFGSVDPQMVTPGLELTHVPPSGPSRSIASAETQQQPQPSNQRRRRSNKPSPTQRASFLSGISDSGLRTAIPSIVRSMGWRWTVSQDTVNLRVLAQQMGLL</sequence>
<name>A0A3G3BTD1_9VIRU</name>
<dbReference type="InterPro" id="IPR009003">
    <property type="entry name" value="Peptidase_S1_PA"/>
</dbReference>
<keyword evidence="1" id="KW-0378">Hydrolase</keyword>
<feature type="transmembrane region" description="Helical" evidence="3">
    <location>
        <begin position="7"/>
        <end position="25"/>
    </location>
</feature>
<organism evidence="4">
    <name type="scientific">Store beach virus</name>
    <dbReference type="NCBI Taxonomy" id="2485880"/>
    <lineage>
        <taxon>Viruses</taxon>
        <taxon>Riboviria</taxon>
    </lineage>
</organism>
<dbReference type="Gene3D" id="2.40.10.10">
    <property type="entry name" value="Trypsin-like serine proteases"/>
    <property type="match status" value="1"/>
</dbReference>
<evidence type="ECO:0000256" key="1">
    <source>
        <dbReference type="ARBA" id="ARBA00022801"/>
    </source>
</evidence>
<dbReference type="GO" id="GO:0008233">
    <property type="term" value="F:peptidase activity"/>
    <property type="evidence" value="ECO:0007669"/>
    <property type="project" value="UniProtKB-KW"/>
</dbReference>
<dbReference type="SUPFAM" id="SSF50494">
    <property type="entry name" value="Trypsin-like serine proteases"/>
    <property type="match status" value="1"/>
</dbReference>
<keyword evidence="3" id="KW-1133">Transmembrane helix</keyword>
<proteinExistence type="predicted"/>
<dbReference type="InterPro" id="IPR043504">
    <property type="entry name" value="Peptidase_S1_PA_chymotrypsin"/>
</dbReference>
<feature type="compositionally biased region" description="Polar residues" evidence="2">
    <location>
        <begin position="454"/>
        <end position="463"/>
    </location>
</feature>
<dbReference type="EMBL" id="MK026567">
    <property type="protein sequence ID" value="AYP67536.1"/>
    <property type="molecule type" value="Genomic_RNA"/>
</dbReference>